<keyword evidence="1" id="KW-0472">Membrane</keyword>
<keyword evidence="1" id="KW-1133">Transmembrane helix</keyword>
<name>A0A7C1NU96_9HYPH</name>
<dbReference type="EMBL" id="DSKI01000292">
    <property type="protein sequence ID" value="HEB43151.1"/>
    <property type="molecule type" value="Genomic_DNA"/>
</dbReference>
<feature type="transmembrane region" description="Helical" evidence="1">
    <location>
        <begin position="127"/>
        <end position="145"/>
    </location>
</feature>
<dbReference type="InterPro" id="IPR006750">
    <property type="entry name" value="YdcZ"/>
</dbReference>
<comment type="caution">
    <text evidence="2">The sequence shown here is derived from an EMBL/GenBank/DDBJ whole genome shotgun (WGS) entry which is preliminary data.</text>
</comment>
<dbReference type="Pfam" id="PF04657">
    <property type="entry name" value="DMT_YdcZ"/>
    <property type="match status" value="1"/>
</dbReference>
<feature type="transmembrane region" description="Helical" evidence="1">
    <location>
        <begin position="75"/>
        <end position="107"/>
    </location>
</feature>
<protein>
    <submittedName>
        <fullName evidence="2">DMT family transporter</fullName>
    </submittedName>
</protein>
<dbReference type="GO" id="GO:0005886">
    <property type="term" value="C:plasma membrane"/>
    <property type="evidence" value="ECO:0007669"/>
    <property type="project" value="TreeGrafter"/>
</dbReference>
<dbReference type="AlphaFoldDB" id="A0A7C1NU96"/>
<dbReference type="PANTHER" id="PTHR34821:SF2">
    <property type="entry name" value="INNER MEMBRANE PROTEIN YDCZ"/>
    <property type="match status" value="1"/>
</dbReference>
<accession>A0A7C1NU96</accession>
<gene>
    <name evidence="2" type="ORF">ENP70_05500</name>
</gene>
<evidence type="ECO:0000313" key="2">
    <source>
        <dbReference type="EMBL" id="HEB43151.1"/>
    </source>
</evidence>
<dbReference type="PANTHER" id="PTHR34821">
    <property type="entry name" value="INNER MEMBRANE PROTEIN YDCZ"/>
    <property type="match status" value="1"/>
</dbReference>
<feature type="transmembrane region" description="Helical" evidence="1">
    <location>
        <begin position="37"/>
        <end position="55"/>
    </location>
</feature>
<reference evidence="2" key="1">
    <citation type="journal article" date="2020" name="mSystems">
        <title>Genome- and Community-Level Interaction Insights into Carbon Utilization and Element Cycling Functions of Hydrothermarchaeota in Hydrothermal Sediment.</title>
        <authorList>
            <person name="Zhou Z."/>
            <person name="Liu Y."/>
            <person name="Xu W."/>
            <person name="Pan J."/>
            <person name="Luo Z.H."/>
            <person name="Li M."/>
        </authorList>
    </citation>
    <scope>NUCLEOTIDE SEQUENCE [LARGE SCALE GENOMIC DNA]</scope>
    <source>
        <strain evidence="2">SpSt-243</strain>
    </source>
</reference>
<organism evidence="2">
    <name type="scientific">Agrobacterium albertimagni</name>
    <dbReference type="NCBI Taxonomy" id="147266"/>
    <lineage>
        <taxon>Bacteria</taxon>
        <taxon>Pseudomonadati</taxon>
        <taxon>Pseudomonadota</taxon>
        <taxon>Alphaproteobacteria</taxon>
        <taxon>Hyphomicrobiales</taxon>
        <taxon>Rhizobiaceae</taxon>
        <taxon>Rhizobium/Agrobacterium group</taxon>
        <taxon>Agrobacterium</taxon>
    </lineage>
</organism>
<evidence type="ECO:0000256" key="1">
    <source>
        <dbReference type="SAM" id="Phobius"/>
    </source>
</evidence>
<sequence>MTFLLFVVIALGGGVALATQSSINGRLGDAAGVLETAWLTFVLGAAISFLLYFFFEPPHAMTLFTAPKWQLIGALFGVVYILVSVFAVPRVGIAAATVAVITGQLSMSLLIDHFGWLNNAEIPLSPARYLSIALLAGSMALIYLGNRRKA</sequence>
<keyword evidence="1" id="KW-0812">Transmembrane</keyword>
<proteinExistence type="predicted"/>